<dbReference type="GO" id="GO:0006631">
    <property type="term" value="P:fatty acid metabolic process"/>
    <property type="evidence" value="ECO:0007669"/>
    <property type="project" value="TreeGrafter"/>
</dbReference>
<dbReference type="PANTHER" id="PTHR10824:SF4">
    <property type="entry name" value="ACYL-COENZYME A THIOESTERASE 1-LIKE"/>
    <property type="match status" value="1"/>
</dbReference>
<accession>A0A1I7WL10</accession>
<dbReference type="WBParaSite" id="Hba_05821">
    <property type="protein sequence ID" value="Hba_05821"/>
    <property type="gene ID" value="Hba_05821"/>
</dbReference>
<reference evidence="3" key="1">
    <citation type="submission" date="2016-11" db="UniProtKB">
        <authorList>
            <consortium name="WormBaseParasite"/>
        </authorList>
    </citation>
    <scope>IDENTIFICATION</scope>
</reference>
<dbReference type="PANTHER" id="PTHR10824">
    <property type="entry name" value="ACYL-COENZYME A THIOESTERASE-RELATED"/>
    <property type="match status" value="1"/>
</dbReference>
<sequence>MYLYIDKPDTMQAEKVHIKAKNLIPHETYKIVLKLKHSYGTHMAYAVFKADASGEIDVPTAKPLRGTYDGISKIQHRCFSLNVL</sequence>
<dbReference type="AlphaFoldDB" id="A0A1I7WL10"/>
<dbReference type="GO" id="GO:0006637">
    <property type="term" value="P:acyl-CoA metabolic process"/>
    <property type="evidence" value="ECO:0007669"/>
    <property type="project" value="TreeGrafter"/>
</dbReference>
<evidence type="ECO:0000259" key="1">
    <source>
        <dbReference type="Pfam" id="PF04775"/>
    </source>
</evidence>
<evidence type="ECO:0000313" key="3">
    <source>
        <dbReference type="WBParaSite" id="Hba_05821"/>
    </source>
</evidence>
<dbReference type="InterPro" id="IPR042490">
    <property type="entry name" value="Thio_Ohase/BAAT_N"/>
</dbReference>
<keyword evidence="2" id="KW-1185">Reference proteome</keyword>
<evidence type="ECO:0000313" key="2">
    <source>
        <dbReference type="Proteomes" id="UP000095283"/>
    </source>
</evidence>
<dbReference type="Proteomes" id="UP000095283">
    <property type="component" value="Unplaced"/>
</dbReference>
<name>A0A1I7WL10_HETBA</name>
<dbReference type="Gene3D" id="2.60.40.2240">
    <property type="entry name" value="Acyl-CoA thioester hydrolase/BAAT N-terminal domain"/>
    <property type="match status" value="1"/>
</dbReference>
<proteinExistence type="predicted"/>
<protein>
    <submittedName>
        <fullName evidence="3">Bile_Hydr_Trans domain-containing protein</fullName>
    </submittedName>
</protein>
<organism evidence="2 3">
    <name type="scientific">Heterorhabditis bacteriophora</name>
    <name type="common">Entomopathogenic nematode worm</name>
    <dbReference type="NCBI Taxonomy" id="37862"/>
    <lineage>
        <taxon>Eukaryota</taxon>
        <taxon>Metazoa</taxon>
        <taxon>Ecdysozoa</taxon>
        <taxon>Nematoda</taxon>
        <taxon>Chromadorea</taxon>
        <taxon>Rhabditida</taxon>
        <taxon>Rhabditina</taxon>
        <taxon>Rhabditomorpha</taxon>
        <taxon>Strongyloidea</taxon>
        <taxon>Heterorhabditidae</taxon>
        <taxon>Heterorhabditis</taxon>
    </lineage>
</organism>
<feature type="domain" description="Acyl-CoA thioester hydrolase/bile acid-CoA amino acid N-acetyltransferase" evidence="1">
    <location>
        <begin position="14"/>
        <end position="73"/>
    </location>
</feature>
<dbReference type="Pfam" id="PF04775">
    <property type="entry name" value="Bile_Hydr_Trans"/>
    <property type="match status" value="1"/>
</dbReference>
<dbReference type="InterPro" id="IPR006862">
    <property type="entry name" value="Thio_Ohase/aa_AcTrfase"/>
</dbReference>
<dbReference type="GO" id="GO:0047617">
    <property type="term" value="F:fatty acyl-CoA hydrolase activity"/>
    <property type="evidence" value="ECO:0007669"/>
    <property type="project" value="TreeGrafter"/>
</dbReference>